<dbReference type="WBParaSite" id="maker-unitig_32342-snap-gene-0.1-mRNA-1">
    <property type="protein sequence ID" value="maker-unitig_32342-snap-gene-0.1-mRNA-1"/>
    <property type="gene ID" value="maker-unitig_32342-snap-gene-0.1"/>
</dbReference>
<sequence length="9" mass="999">MEPHSATVQ</sequence>
<name>A0A1I8FEZ9_9PLAT</name>
<accession>A0A1I8FEZ9</accession>
<protein>
    <submittedName>
        <fullName evidence="2">Uncharacterized protein</fullName>
    </submittedName>
</protein>
<organism evidence="1 2">
    <name type="scientific">Macrostomum lignano</name>
    <dbReference type="NCBI Taxonomy" id="282301"/>
    <lineage>
        <taxon>Eukaryota</taxon>
        <taxon>Metazoa</taxon>
        <taxon>Spiralia</taxon>
        <taxon>Lophotrochozoa</taxon>
        <taxon>Platyhelminthes</taxon>
        <taxon>Rhabditophora</taxon>
        <taxon>Macrostomorpha</taxon>
        <taxon>Macrostomida</taxon>
        <taxon>Macrostomidae</taxon>
        <taxon>Macrostomum</taxon>
    </lineage>
</organism>
<reference evidence="2" key="1">
    <citation type="submission" date="2016-11" db="UniProtKB">
        <authorList>
            <consortium name="WormBaseParasite"/>
        </authorList>
    </citation>
    <scope>IDENTIFICATION</scope>
</reference>
<keyword evidence="1" id="KW-1185">Reference proteome</keyword>
<evidence type="ECO:0000313" key="1">
    <source>
        <dbReference type="Proteomes" id="UP000095280"/>
    </source>
</evidence>
<dbReference type="Proteomes" id="UP000095280">
    <property type="component" value="Unplaced"/>
</dbReference>
<evidence type="ECO:0000313" key="2">
    <source>
        <dbReference type="WBParaSite" id="maker-unitig_32342-snap-gene-0.1-mRNA-1"/>
    </source>
</evidence>
<proteinExistence type="predicted"/>